<comment type="caution">
    <text evidence="1">The sequence shown here is derived from an EMBL/GenBank/DDBJ whole genome shotgun (WGS) entry which is preliminary data.</text>
</comment>
<dbReference type="EMBL" id="REGN01001190">
    <property type="protein sequence ID" value="RNA36413.1"/>
    <property type="molecule type" value="Genomic_DNA"/>
</dbReference>
<dbReference type="AlphaFoldDB" id="A0A3M7SKV3"/>
<name>A0A3M7SKV3_BRAPC</name>
<sequence length="137" mass="16786">MDIRFLKLKENTKISKIFKNNSDITKLRNWYNFRNRLFCEIQDKRTEQYDKKFTNFFLESKNWFCSKFIKNNSTVYMFHKIQFLYFRCLSIPKISFLSILHPLVLKISYIIKSLFLKLYCLGTFDFNNCHSRIRSNT</sequence>
<evidence type="ECO:0000313" key="2">
    <source>
        <dbReference type="Proteomes" id="UP000276133"/>
    </source>
</evidence>
<gene>
    <name evidence="1" type="ORF">BpHYR1_027720</name>
</gene>
<proteinExistence type="predicted"/>
<organism evidence="1 2">
    <name type="scientific">Brachionus plicatilis</name>
    <name type="common">Marine rotifer</name>
    <name type="synonym">Brachionus muelleri</name>
    <dbReference type="NCBI Taxonomy" id="10195"/>
    <lineage>
        <taxon>Eukaryota</taxon>
        <taxon>Metazoa</taxon>
        <taxon>Spiralia</taxon>
        <taxon>Gnathifera</taxon>
        <taxon>Rotifera</taxon>
        <taxon>Eurotatoria</taxon>
        <taxon>Monogononta</taxon>
        <taxon>Pseudotrocha</taxon>
        <taxon>Ploima</taxon>
        <taxon>Brachionidae</taxon>
        <taxon>Brachionus</taxon>
    </lineage>
</organism>
<protein>
    <submittedName>
        <fullName evidence="1">Uncharacterized protein</fullName>
    </submittedName>
</protein>
<reference evidence="1 2" key="1">
    <citation type="journal article" date="2018" name="Sci. Rep.">
        <title>Genomic signatures of local adaptation to the degree of environmental predictability in rotifers.</title>
        <authorList>
            <person name="Franch-Gras L."/>
            <person name="Hahn C."/>
            <person name="Garcia-Roger E.M."/>
            <person name="Carmona M.J."/>
            <person name="Serra M."/>
            <person name="Gomez A."/>
        </authorList>
    </citation>
    <scope>NUCLEOTIDE SEQUENCE [LARGE SCALE GENOMIC DNA]</scope>
    <source>
        <strain evidence="1">HYR1</strain>
    </source>
</reference>
<accession>A0A3M7SKV3</accession>
<dbReference type="Proteomes" id="UP000276133">
    <property type="component" value="Unassembled WGS sequence"/>
</dbReference>
<keyword evidence="2" id="KW-1185">Reference proteome</keyword>
<evidence type="ECO:0000313" key="1">
    <source>
        <dbReference type="EMBL" id="RNA36413.1"/>
    </source>
</evidence>